<organism evidence="3 4">
    <name type="scientific">Allacma fusca</name>
    <dbReference type="NCBI Taxonomy" id="39272"/>
    <lineage>
        <taxon>Eukaryota</taxon>
        <taxon>Metazoa</taxon>
        <taxon>Ecdysozoa</taxon>
        <taxon>Arthropoda</taxon>
        <taxon>Hexapoda</taxon>
        <taxon>Collembola</taxon>
        <taxon>Symphypleona</taxon>
        <taxon>Sminthuridae</taxon>
        <taxon>Allacma</taxon>
    </lineage>
</organism>
<keyword evidence="2" id="KW-1133">Transmembrane helix</keyword>
<evidence type="ECO:0000256" key="2">
    <source>
        <dbReference type="SAM" id="Phobius"/>
    </source>
</evidence>
<accession>A0A8J2PGD6</accession>
<feature type="compositionally biased region" description="Basic and acidic residues" evidence="1">
    <location>
        <begin position="66"/>
        <end position="89"/>
    </location>
</feature>
<feature type="transmembrane region" description="Helical" evidence="2">
    <location>
        <begin position="236"/>
        <end position="256"/>
    </location>
</feature>
<evidence type="ECO:0000256" key="1">
    <source>
        <dbReference type="SAM" id="MobiDB-lite"/>
    </source>
</evidence>
<keyword evidence="2" id="KW-0812">Transmembrane</keyword>
<protein>
    <submittedName>
        <fullName evidence="3">Uncharacterized protein</fullName>
    </submittedName>
</protein>
<dbReference type="AlphaFoldDB" id="A0A8J2PGD6"/>
<feature type="region of interest" description="Disordered" evidence="1">
    <location>
        <begin position="62"/>
        <end position="183"/>
    </location>
</feature>
<evidence type="ECO:0000313" key="4">
    <source>
        <dbReference type="Proteomes" id="UP000708208"/>
    </source>
</evidence>
<name>A0A8J2PGD6_9HEXA</name>
<reference evidence="3" key="1">
    <citation type="submission" date="2021-06" db="EMBL/GenBank/DDBJ databases">
        <authorList>
            <person name="Hodson N. C."/>
            <person name="Mongue J. A."/>
            <person name="Jaron S. K."/>
        </authorList>
    </citation>
    <scope>NUCLEOTIDE SEQUENCE</scope>
</reference>
<proteinExistence type="predicted"/>
<comment type="caution">
    <text evidence="3">The sequence shown here is derived from an EMBL/GenBank/DDBJ whole genome shotgun (WGS) entry which is preliminary data.</text>
</comment>
<dbReference type="Proteomes" id="UP000708208">
    <property type="component" value="Unassembled WGS sequence"/>
</dbReference>
<feature type="compositionally biased region" description="Basic and acidic residues" evidence="1">
    <location>
        <begin position="148"/>
        <end position="175"/>
    </location>
</feature>
<dbReference type="EMBL" id="CAJVCH010548250">
    <property type="protein sequence ID" value="CAG7828612.1"/>
    <property type="molecule type" value="Genomic_DNA"/>
</dbReference>
<sequence length="292" mass="32641">MEVPNLYALSLEKGQIPFFHCDWRPAPAPRLQQQCYYLQCFNIATTFIIRFGLYKSSETWTGQKMKKGDEKENELIKPTKPPPDVKKENPLQAQAQKTIGNNRLSPVPGSATSRTGPSVQGTASTSAGKINSKSDPLSSVISILNAKKQTDNKANTDKIKPEERRPSKPKSKDEASEISANNSGHNYFIERQNTIMDKKAEKIFVPSMFNLDHETTDGQDLNRRRNCCSKRCKLCFLVGCLFFVVIIVTVSSIALVSMKDMIFQGPSFMPGNSSSNCKPCPVDCQCGRYDWI</sequence>
<keyword evidence="2" id="KW-0472">Membrane</keyword>
<keyword evidence="4" id="KW-1185">Reference proteome</keyword>
<evidence type="ECO:0000313" key="3">
    <source>
        <dbReference type="EMBL" id="CAG7828612.1"/>
    </source>
</evidence>
<gene>
    <name evidence="3" type="ORF">AFUS01_LOCUS38530</name>
</gene>
<feature type="compositionally biased region" description="Polar residues" evidence="1">
    <location>
        <begin position="91"/>
        <end position="142"/>
    </location>
</feature>